<keyword evidence="1" id="KW-0805">Transcription regulation</keyword>
<evidence type="ECO:0000313" key="7">
    <source>
        <dbReference type="Proteomes" id="UP000769156"/>
    </source>
</evidence>
<dbReference type="Gene3D" id="1.10.10.10">
    <property type="entry name" value="Winged helix-like DNA-binding domain superfamily/Winged helix DNA-binding domain"/>
    <property type="match status" value="1"/>
</dbReference>
<keyword evidence="3" id="KW-0804">Transcription</keyword>
<dbReference type="GO" id="GO:0003700">
    <property type="term" value="F:DNA-binding transcription factor activity"/>
    <property type="evidence" value="ECO:0007669"/>
    <property type="project" value="InterPro"/>
</dbReference>
<evidence type="ECO:0000256" key="3">
    <source>
        <dbReference type="ARBA" id="ARBA00023163"/>
    </source>
</evidence>
<dbReference type="SUPFAM" id="SSF46689">
    <property type="entry name" value="Homeodomain-like"/>
    <property type="match status" value="1"/>
</dbReference>
<dbReference type="PROSITE" id="PS00356">
    <property type="entry name" value="HTH_LACI_1"/>
    <property type="match status" value="1"/>
</dbReference>
<proteinExistence type="predicted"/>
<dbReference type="Pfam" id="PF01380">
    <property type="entry name" value="SIS"/>
    <property type="match status" value="1"/>
</dbReference>
<dbReference type="EMBL" id="DYVY01000068">
    <property type="protein sequence ID" value="HJF93987.1"/>
    <property type="molecule type" value="Genomic_DNA"/>
</dbReference>
<dbReference type="PANTHER" id="PTHR30514">
    <property type="entry name" value="GLUCOKINASE"/>
    <property type="match status" value="1"/>
</dbReference>
<dbReference type="PANTHER" id="PTHR30514:SF1">
    <property type="entry name" value="HTH-TYPE TRANSCRIPTIONAL REGULATOR HEXR-RELATED"/>
    <property type="match status" value="1"/>
</dbReference>
<reference evidence="6" key="1">
    <citation type="journal article" date="2021" name="PeerJ">
        <title>Extensive microbial diversity within the chicken gut microbiome revealed by metagenomics and culture.</title>
        <authorList>
            <person name="Gilroy R."/>
            <person name="Ravi A."/>
            <person name="Getino M."/>
            <person name="Pursley I."/>
            <person name="Horton D.L."/>
            <person name="Alikhan N.F."/>
            <person name="Baker D."/>
            <person name="Gharbi K."/>
            <person name="Hall N."/>
            <person name="Watson M."/>
            <person name="Adriaenssens E.M."/>
            <person name="Foster-Nyarko E."/>
            <person name="Jarju S."/>
            <person name="Secka A."/>
            <person name="Antonio M."/>
            <person name="Oren A."/>
            <person name="Chaudhuri R.R."/>
            <person name="La Ragione R."/>
            <person name="Hildebrand F."/>
            <person name="Pallen M.J."/>
        </authorList>
    </citation>
    <scope>NUCLEOTIDE SEQUENCE</scope>
    <source>
        <strain evidence="6">ChiSjej5B23-16112</strain>
    </source>
</reference>
<evidence type="ECO:0000256" key="1">
    <source>
        <dbReference type="ARBA" id="ARBA00023015"/>
    </source>
</evidence>
<dbReference type="Gene3D" id="3.40.50.10490">
    <property type="entry name" value="Glucose-6-phosphate isomerase like protein, domain 1"/>
    <property type="match status" value="1"/>
</dbReference>
<dbReference type="InterPro" id="IPR001347">
    <property type="entry name" value="SIS_dom"/>
</dbReference>
<gene>
    <name evidence="6" type="ORF">K8V82_04260</name>
</gene>
<feature type="domain" description="HTH rpiR-type" evidence="4">
    <location>
        <begin position="1"/>
        <end position="76"/>
    </location>
</feature>
<dbReference type="InterPro" id="IPR009057">
    <property type="entry name" value="Homeodomain-like_sf"/>
</dbReference>
<reference evidence="6" key="2">
    <citation type="submission" date="2021-09" db="EMBL/GenBank/DDBJ databases">
        <authorList>
            <person name="Gilroy R."/>
        </authorList>
    </citation>
    <scope>NUCLEOTIDE SEQUENCE</scope>
    <source>
        <strain evidence="6">ChiSjej5B23-16112</strain>
    </source>
</reference>
<dbReference type="SUPFAM" id="SSF53697">
    <property type="entry name" value="SIS domain"/>
    <property type="match status" value="1"/>
</dbReference>
<evidence type="ECO:0000313" key="6">
    <source>
        <dbReference type="EMBL" id="HJF93987.1"/>
    </source>
</evidence>
<dbReference type="CDD" id="cd05013">
    <property type="entry name" value="SIS_RpiR"/>
    <property type="match status" value="1"/>
</dbReference>
<dbReference type="Pfam" id="PF01418">
    <property type="entry name" value="HTH_6"/>
    <property type="match status" value="1"/>
</dbReference>
<comment type="caution">
    <text evidence="6">The sequence shown here is derived from an EMBL/GenBank/DDBJ whole genome shotgun (WGS) entry which is preliminary data.</text>
</comment>
<evidence type="ECO:0000259" key="5">
    <source>
        <dbReference type="PROSITE" id="PS51464"/>
    </source>
</evidence>
<dbReference type="InterPro" id="IPR035472">
    <property type="entry name" value="RpiR-like_SIS"/>
</dbReference>
<dbReference type="Proteomes" id="UP000769156">
    <property type="component" value="Unassembled WGS sequence"/>
</dbReference>
<accession>A0A921LFT9</accession>
<dbReference type="InterPro" id="IPR000281">
    <property type="entry name" value="HTH_RpiR"/>
</dbReference>
<dbReference type="GO" id="GO:0003677">
    <property type="term" value="F:DNA binding"/>
    <property type="evidence" value="ECO:0007669"/>
    <property type="project" value="UniProtKB-KW"/>
</dbReference>
<evidence type="ECO:0000259" key="4">
    <source>
        <dbReference type="PROSITE" id="PS51071"/>
    </source>
</evidence>
<organism evidence="6 7">
    <name type="scientific">Lachnoclostridium phocaeense</name>
    <dbReference type="NCBI Taxonomy" id="1871021"/>
    <lineage>
        <taxon>Bacteria</taxon>
        <taxon>Bacillati</taxon>
        <taxon>Bacillota</taxon>
        <taxon>Clostridia</taxon>
        <taxon>Lachnospirales</taxon>
        <taxon>Lachnospiraceae</taxon>
    </lineage>
</organism>
<keyword evidence="2" id="KW-0238">DNA-binding</keyword>
<dbReference type="GO" id="GO:1901135">
    <property type="term" value="P:carbohydrate derivative metabolic process"/>
    <property type="evidence" value="ECO:0007669"/>
    <property type="project" value="InterPro"/>
</dbReference>
<evidence type="ECO:0000256" key="2">
    <source>
        <dbReference type="ARBA" id="ARBA00023125"/>
    </source>
</evidence>
<dbReference type="InterPro" id="IPR046348">
    <property type="entry name" value="SIS_dom_sf"/>
</dbReference>
<dbReference type="PROSITE" id="PS51464">
    <property type="entry name" value="SIS"/>
    <property type="match status" value="1"/>
</dbReference>
<dbReference type="GO" id="GO:0097367">
    <property type="term" value="F:carbohydrate derivative binding"/>
    <property type="evidence" value="ECO:0007669"/>
    <property type="project" value="InterPro"/>
</dbReference>
<dbReference type="InterPro" id="IPR047640">
    <property type="entry name" value="RpiR-like"/>
</dbReference>
<sequence>MWETELRLCYAMLSRNQKKAADLLLENPEAAGNITVRELADRAGVGQATIIRMLQVAGYESWSAFQKTVWQEKGQQELSGEQTGQKRENKKYEAVFQIIRDDLTMISDMAKHLDLRQMEEVVRVIKKAKIIDVYGTDNSANAAAELSGRMLHLGLTSRNYSDLFFQKVSAGHLGKKDVAIGFSISGETQAVIDSLAAAKQAGAVTVAVTGGQTSELARIADYIFITPTIHFSEISRWISSRISQMAFVDALCGAIMISDPERFDRMLIQSTKEFEQDMHHKEE</sequence>
<dbReference type="AlphaFoldDB" id="A0A921LFT9"/>
<name>A0A921LFT9_9FIRM</name>
<protein>
    <submittedName>
        <fullName evidence="6">MurR/RpiR family transcriptional regulator</fullName>
    </submittedName>
</protein>
<dbReference type="InterPro" id="IPR036388">
    <property type="entry name" value="WH-like_DNA-bd_sf"/>
</dbReference>
<dbReference type="PROSITE" id="PS51071">
    <property type="entry name" value="HTH_RPIR"/>
    <property type="match status" value="1"/>
</dbReference>
<feature type="domain" description="SIS" evidence="5">
    <location>
        <begin position="121"/>
        <end position="261"/>
    </location>
</feature>